<name>A0A8H4CKP7_COLGL</name>
<proteinExistence type="inferred from homology"/>
<organism evidence="8 9">
    <name type="scientific">Colletotrichum gloeosporioides</name>
    <name type="common">Anthracnose fungus</name>
    <name type="synonym">Glomerella cingulata</name>
    <dbReference type="NCBI Taxonomy" id="474922"/>
    <lineage>
        <taxon>Eukaryota</taxon>
        <taxon>Fungi</taxon>
        <taxon>Dikarya</taxon>
        <taxon>Ascomycota</taxon>
        <taxon>Pezizomycotina</taxon>
        <taxon>Sordariomycetes</taxon>
        <taxon>Hypocreomycetidae</taxon>
        <taxon>Glomerellales</taxon>
        <taxon>Glomerellaceae</taxon>
        <taxon>Colletotrichum</taxon>
        <taxon>Colletotrichum gloeosporioides species complex</taxon>
    </lineage>
</organism>
<dbReference type="Pfam" id="PF03847">
    <property type="entry name" value="TFIID_20kDa"/>
    <property type="match status" value="1"/>
</dbReference>
<dbReference type="GO" id="GO:0046982">
    <property type="term" value="F:protein heterodimerization activity"/>
    <property type="evidence" value="ECO:0007669"/>
    <property type="project" value="InterPro"/>
</dbReference>
<dbReference type="SUPFAM" id="SSF47113">
    <property type="entry name" value="Histone-fold"/>
    <property type="match status" value="1"/>
</dbReference>
<dbReference type="Gene3D" id="1.10.20.10">
    <property type="entry name" value="Histone, subunit A"/>
    <property type="match status" value="1"/>
</dbReference>
<feature type="region of interest" description="Disordered" evidence="6">
    <location>
        <begin position="433"/>
        <end position="519"/>
    </location>
</feature>
<feature type="domain" description="Transcription initiation factor TFIID subunit 12" evidence="7">
    <location>
        <begin position="656"/>
        <end position="730"/>
    </location>
</feature>
<evidence type="ECO:0000259" key="7">
    <source>
        <dbReference type="Pfam" id="PF03847"/>
    </source>
</evidence>
<keyword evidence="4" id="KW-0804">Transcription</keyword>
<feature type="region of interest" description="Disordered" evidence="6">
    <location>
        <begin position="103"/>
        <end position="194"/>
    </location>
</feature>
<feature type="compositionally biased region" description="Low complexity" evidence="6">
    <location>
        <begin position="103"/>
        <end position="147"/>
    </location>
</feature>
<dbReference type="GO" id="GO:0051123">
    <property type="term" value="P:RNA polymerase II preinitiation complex assembly"/>
    <property type="evidence" value="ECO:0007669"/>
    <property type="project" value="TreeGrafter"/>
</dbReference>
<keyword evidence="9" id="KW-1185">Reference proteome</keyword>
<evidence type="ECO:0000256" key="6">
    <source>
        <dbReference type="SAM" id="MobiDB-lite"/>
    </source>
</evidence>
<evidence type="ECO:0000256" key="4">
    <source>
        <dbReference type="ARBA" id="ARBA00023163"/>
    </source>
</evidence>
<dbReference type="RefSeq" id="XP_045264818.1">
    <property type="nucleotide sequence ID" value="XM_045405716.1"/>
</dbReference>
<dbReference type="AlphaFoldDB" id="A0A8H4CKP7"/>
<dbReference type="CDD" id="cd07981">
    <property type="entry name" value="HFD_TAF12"/>
    <property type="match status" value="1"/>
</dbReference>
<reference evidence="8" key="2">
    <citation type="submission" date="2020-03" db="EMBL/GenBank/DDBJ databases">
        <authorList>
            <person name="Fu F.-F."/>
            <person name="Chen J."/>
        </authorList>
    </citation>
    <scope>NUCLEOTIDE SEQUENCE</scope>
    <source>
        <strain evidence="8">Lc1</strain>
    </source>
</reference>
<feature type="compositionally biased region" description="Low complexity" evidence="6">
    <location>
        <begin position="433"/>
        <end position="489"/>
    </location>
</feature>
<keyword evidence="3" id="KW-0805">Transcription regulation</keyword>
<feature type="compositionally biased region" description="Pro residues" evidence="6">
    <location>
        <begin position="170"/>
        <end position="180"/>
    </location>
</feature>
<evidence type="ECO:0000256" key="1">
    <source>
        <dbReference type="ARBA" id="ARBA00004123"/>
    </source>
</evidence>
<feature type="region of interest" description="Disordered" evidence="6">
    <location>
        <begin position="306"/>
        <end position="378"/>
    </location>
</feature>
<comment type="caution">
    <text evidence="8">The sequence shown here is derived from an EMBL/GenBank/DDBJ whole genome shotgun (WGS) entry which is preliminary data.</text>
</comment>
<dbReference type="GeneID" id="69012848"/>
<dbReference type="GO" id="GO:0000124">
    <property type="term" value="C:SAGA complex"/>
    <property type="evidence" value="ECO:0007669"/>
    <property type="project" value="InterPro"/>
</dbReference>
<feature type="compositionally biased region" description="Low complexity" evidence="6">
    <location>
        <begin position="858"/>
        <end position="870"/>
    </location>
</feature>
<protein>
    <submittedName>
        <fullName evidence="8">Transcription initiation factor TFIID subunit 12</fullName>
    </submittedName>
</protein>
<feature type="compositionally biased region" description="Polar residues" evidence="6">
    <location>
        <begin position="796"/>
        <end position="840"/>
    </location>
</feature>
<dbReference type="GO" id="GO:0005669">
    <property type="term" value="C:transcription factor TFIID complex"/>
    <property type="evidence" value="ECO:0007669"/>
    <property type="project" value="InterPro"/>
</dbReference>
<evidence type="ECO:0000256" key="3">
    <source>
        <dbReference type="ARBA" id="ARBA00023015"/>
    </source>
</evidence>
<feature type="region of interest" description="Disordered" evidence="6">
    <location>
        <begin position="1"/>
        <end position="34"/>
    </location>
</feature>
<evidence type="ECO:0000256" key="5">
    <source>
        <dbReference type="ARBA" id="ARBA00023242"/>
    </source>
</evidence>
<reference evidence="8" key="1">
    <citation type="journal article" date="2020" name="Phytopathology">
        <title>Genome sequence and comparative analysis of Colletotrichum gloeosporioides isolated from Liriodendron leaves.</title>
        <authorList>
            <person name="Fu F.F."/>
            <person name="Hao Z."/>
            <person name="Wang P."/>
            <person name="Lu Y."/>
            <person name="Xue L.J."/>
            <person name="Wei G."/>
            <person name="Tian Y."/>
            <person name="Baishi H."/>
            <person name="Xu H."/>
            <person name="Shi J."/>
            <person name="Cheng T."/>
            <person name="Wang G."/>
            <person name="Yi Y."/>
            <person name="Chen J."/>
        </authorList>
    </citation>
    <scope>NUCLEOTIDE SEQUENCE</scope>
    <source>
        <strain evidence="8">Lc1</strain>
    </source>
</reference>
<keyword evidence="5" id="KW-0539">Nucleus</keyword>
<evidence type="ECO:0000313" key="8">
    <source>
        <dbReference type="EMBL" id="KAF3805659.1"/>
    </source>
</evidence>
<sequence length="904" mass="96738">MNNQGQAAQQGAAAGQAGPGAQRQAPMYRPEMMRNLPILNDEEKAKYERGLRQLWNHFENHPEDSAQHQDAKKKIQDFTKMLLNKLQQRRLQVQQQQQAQQAAQQQQPQQAGQQSQPTQAAQAPTPQQQPQQAQPQAQQQNASQNAGGVTVKTEPKTEGTPSATAEPAHAPTPAPAPAAAPTPAAAQQPQSTPSQFPEHILAHIRQMTFNPPMTISEKGAEAAQRWSNDFKAKYLRALMQMDNNGNQMKRIDTIIKERQDRGSPYSPEELKQIQIRREHAHKMYQEAHKFVDGFRKSQENINKQRAALAGQAAAGAQGAARPPQPQQQAQQQQQQAQQQAQQQQPQPSPAVAAAQTPATQAGAQASPVPAQAGTPSMQPQNTAVNAAIEAAKNQQMAAAAAGRATPQNQQAQQAHQAQQQQQAQQQAAQQQAQQQQQQQQQHQAPAQAQAPTPSAPTPTTQPAQPQQPATVAPQQHQQQQAMAPQGQQQPHPPPVNTAIASVSAGGGLPSAGTPTQNRVATPQSAAPLANGQALSHSAAVSRANQRVNSQVAIPIQQQPNNTPGSAGAQGVIMGANNQHAHPTQPTQTLQSKLPIPKQLPEKATAVPQPVAMSGGAGAGRPTYTGGSGIAGGVMGQPAMAKIPAYQHEAEGDHVLSKKKLDELVRQVCGGTGESQDNNMLMPEVEESVLTMADSFVDNVLETACRNAKERGSKVLEIRDIQLVLERTYNIRVPGYSSDELRAVRKFQPSTAWITKMSAIQAAKDNKKKKKKRNPNMCGVAKSVRFFEDEEGDCSEGASSRGSSPVKGSTKAATGSKGSKSMATKSPSKNGTPTKASTKSGTPVKARSQKSPSPAKKATPQSQPQSQTRQQIGGPELIQYPVADDGQNGSFAQPRDNISMEISWK</sequence>
<feature type="region of interest" description="Disordered" evidence="6">
    <location>
        <begin position="397"/>
        <end position="418"/>
    </location>
</feature>
<evidence type="ECO:0000256" key="2">
    <source>
        <dbReference type="ARBA" id="ARBA00007530"/>
    </source>
</evidence>
<feature type="compositionally biased region" description="Low complexity" evidence="6">
    <location>
        <begin position="306"/>
        <end position="367"/>
    </location>
</feature>
<dbReference type="InterPro" id="IPR003228">
    <property type="entry name" value="TFIID_TAF12_dom"/>
</dbReference>
<accession>A0A8H4CKP7</accession>
<evidence type="ECO:0000313" key="9">
    <source>
        <dbReference type="Proteomes" id="UP000613401"/>
    </source>
</evidence>
<dbReference type="FunFam" id="1.10.20.10:FF:000037">
    <property type="entry name" value="Transcription initiation factor TFIID subunit 12"/>
    <property type="match status" value="1"/>
</dbReference>
<feature type="compositionally biased region" description="Low complexity" evidence="6">
    <location>
        <begin position="160"/>
        <end position="169"/>
    </location>
</feature>
<comment type="subcellular location">
    <subcellularLocation>
        <location evidence="1">Nucleus</location>
    </subcellularLocation>
</comment>
<dbReference type="InterPro" id="IPR009072">
    <property type="entry name" value="Histone-fold"/>
</dbReference>
<dbReference type="Proteomes" id="UP000613401">
    <property type="component" value="Unassembled WGS sequence"/>
</dbReference>
<gene>
    <name evidence="8" type="ORF">GCG54_00005698</name>
</gene>
<dbReference type="GO" id="GO:0003677">
    <property type="term" value="F:DNA binding"/>
    <property type="evidence" value="ECO:0007669"/>
    <property type="project" value="TreeGrafter"/>
</dbReference>
<feature type="region of interest" description="Disordered" evidence="6">
    <location>
        <begin position="791"/>
        <end position="904"/>
    </location>
</feature>
<feature type="compositionally biased region" description="Low complexity" evidence="6">
    <location>
        <begin position="1"/>
        <end position="25"/>
    </location>
</feature>
<dbReference type="EMBL" id="WVTB01000041">
    <property type="protein sequence ID" value="KAF3805659.1"/>
    <property type="molecule type" value="Genomic_DNA"/>
</dbReference>
<comment type="similarity">
    <text evidence="2">Belongs to the TAF12 family.</text>
</comment>
<feature type="compositionally biased region" description="Low complexity" evidence="6">
    <location>
        <begin position="181"/>
        <end position="194"/>
    </location>
</feature>
<dbReference type="InterPro" id="IPR037794">
    <property type="entry name" value="TAF12"/>
</dbReference>
<dbReference type="GO" id="GO:0017025">
    <property type="term" value="F:TBP-class protein binding"/>
    <property type="evidence" value="ECO:0007669"/>
    <property type="project" value="TreeGrafter"/>
</dbReference>
<dbReference type="PANTHER" id="PTHR12264">
    <property type="entry name" value="TRANSCRIPTION INITIATION FACTOR TFIID SUBUNIT 12"/>
    <property type="match status" value="1"/>
</dbReference>
<dbReference type="PANTHER" id="PTHR12264:SF21">
    <property type="entry name" value="TRANSCRIPTION INITIATION FACTOR TFIID SUBUNIT 12"/>
    <property type="match status" value="1"/>
</dbReference>